<organism evidence="1 2">
    <name type="scientific">Chitinophaga silvisoli</name>
    <dbReference type="NCBI Taxonomy" id="2291814"/>
    <lineage>
        <taxon>Bacteria</taxon>
        <taxon>Pseudomonadati</taxon>
        <taxon>Bacteroidota</taxon>
        <taxon>Chitinophagia</taxon>
        <taxon>Chitinophagales</taxon>
        <taxon>Chitinophagaceae</taxon>
        <taxon>Chitinophaga</taxon>
    </lineage>
</organism>
<reference evidence="1 2" key="1">
    <citation type="submission" date="2018-08" db="EMBL/GenBank/DDBJ databases">
        <title>Chitinophaga sp. K20C18050901, a novel bacterium isolated from forest soil.</title>
        <authorList>
            <person name="Wang C."/>
        </authorList>
    </citation>
    <scope>NUCLEOTIDE SEQUENCE [LARGE SCALE GENOMIC DNA]</scope>
    <source>
        <strain evidence="1 2">K20C18050901</strain>
    </source>
</reference>
<name>A0A3E1P3R9_9BACT</name>
<evidence type="ECO:0008006" key="3">
    <source>
        <dbReference type="Google" id="ProtNLM"/>
    </source>
</evidence>
<comment type="caution">
    <text evidence="1">The sequence shown here is derived from an EMBL/GenBank/DDBJ whole genome shotgun (WGS) entry which is preliminary data.</text>
</comment>
<dbReference type="OrthoDB" id="1041391at2"/>
<keyword evidence="2" id="KW-1185">Reference proteome</keyword>
<dbReference type="Proteomes" id="UP000261174">
    <property type="component" value="Unassembled WGS sequence"/>
</dbReference>
<evidence type="ECO:0000313" key="1">
    <source>
        <dbReference type="EMBL" id="RFM34770.1"/>
    </source>
</evidence>
<accession>A0A3E1P3R9</accession>
<protein>
    <recommendedName>
        <fullName evidence="3">Protein SirB1 N-terminal domain-containing protein</fullName>
    </recommendedName>
</protein>
<dbReference type="RefSeq" id="WP_116853426.1">
    <property type="nucleotide sequence ID" value="NZ_QTJV01000003.1"/>
</dbReference>
<dbReference type="EMBL" id="QTJV01000003">
    <property type="protein sequence ID" value="RFM34770.1"/>
    <property type="molecule type" value="Genomic_DNA"/>
</dbReference>
<gene>
    <name evidence="1" type="ORF">DXN04_11035</name>
</gene>
<evidence type="ECO:0000313" key="2">
    <source>
        <dbReference type="Proteomes" id="UP000261174"/>
    </source>
</evidence>
<sequence length="448" mass="51269">MPVRILLILTLIFYAPVRSLSQIKRPPVPQQNNYQPIGTPLKVNGWPISSNNSIKAANIDSIIAKKQEEIAALLQNTRERSGYASTQDHHYPVAHTENFQLALNQLKDMLTGKTQLSLANAYYIIEKAYGNVYLTKEQYDNIVAQSAAFIKTWMVQNKLNLKDSYMVQYAIQRFMSEPLVISKIVNHKDKGATMEVIQHEPFHYDYNDYTGTADYRNTFLTKCLATGFGQCGSMPAVYLLLAEAMGVKAYLSATPHHSFIKYPDNKGNIVNYEATTNWEISDKWYMDNMFISKDAIVSGIYLDTLNTRQIIANCIFDLAVEYVITDKTGDDTFLLNCLEAGNPYFPQNNNLTSLFLYSMHLKNELLRLMRSNHISSIDDIDNVPLAQKYYQQYLKTEAHITTLGYRELPEGMYKELMLQQEAKAKTQNHYNISGKHTKNLFIKGEYNN</sequence>
<proteinExistence type="predicted"/>
<dbReference type="AlphaFoldDB" id="A0A3E1P3R9"/>